<reference evidence="6" key="1">
    <citation type="journal article" date="2015" name="Nature">
        <title>Complex archaea that bridge the gap between prokaryotes and eukaryotes.</title>
        <authorList>
            <person name="Spang A."/>
            <person name="Saw J.H."/>
            <person name="Jorgensen S.L."/>
            <person name="Zaremba-Niedzwiedzka K."/>
            <person name="Martijn J."/>
            <person name="Lind A.E."/>
            <person name="van Eijk R."/>
            <person name="Schleper C."/>
            <person name="Guy L."/>
            <person name="Ettema T.J."/>
        </authorList>
    </citation>
    <scope>NUCLEOTIDE SEQUENCE</scope>
</reference>
<evidence type="ECO:0000256" key="4">
    <source>
        <dbReference type="ARBA" id="ARBA00023285"/>
    </source>
</evidence>
<evidence type="ECO:0000256" key="2">
    <source>
        <dbReference type="ARBA" id="ARBA00022628"/>
    </source>
</evidence>
<proteinExistence type="predicted"/>
<feature type="non-terminal residue" evidence="6">
    <location>
        <position position="1"/>
    </location>
</feature>
<evidence type="ECO:0000256" key="1">
    <source>
        <dbReference type="ARBA" id="ARBA00001922"/>
    </source>
</evidence>
<dbReference type="AlphaFoldDB" id="A0A0F9NJI8"/>
<dbReference type="PANTHER" id="PTHR43371">
    <property type="entry name" value="VITAMIN B12-DEPENDENT RIBONUCLEOTIDE REDUCTASE"/>
    <property type="match status" value="1"/>
</dbReference>
<feature type="domain" description="Ribonucleotide reductase large subunit C-terminal" evidence="5">
    <location>
        <begin position="3"/>
        <end position="176"/>
    </location>
</feature>
<dbReference type="EMBL" id="LAZR01008017">
    <property type="protein sequence ID" value="KKM81457.1"/>
    <property type="molecule type" value="Genomic_DNA"/>
</dbReference>
<name>A0A0F9NJI8_9ZZZZ</name>
<organism evidence="6">
    <name type="scientific">marine sediment metagenome</name>
    <dbReference type="NCBI Taxonomy" id="412755"/>
    <lineage>
        <taxon>unclassified sequences</taxon>
        <taxon>metagenomes</taxon>
        <taxon>ecological metagenomes</taxon>
    </lineage>
</organism>
<sequence length="221" mass="25057">IERLMRFIRDTIYETLVELADEKGAFPKFEPVPYGKASFIRKLPASLRMDIKEYGVRCVTAMALAPTGTISLLADVTSGIEPLFRKAYIRSDRISDRMYIHPIYKDILENNRSIPDWYVDTDDLVPHEHFEVQSIVQRYTDGAVSKTINMPMGTTARKLSKLTLEYIHDLKGVTVYVDGSREGQILNKVKESEAIKYLKDNKVITNTGEESVKCASGVCEV</sequence>
<dbReference type="InterPro" id="IPR000788">
    <property type="entry name" value="RNR_lg_C"/>
</dbReference>
<keyword evidence="3" id="KW-0560">Oxidoreductase</keyword>
<comment type="cofactor">
    <cofactor evidence="1">
        <name>adenosylcob(III)alamin</name>
        <dbReference type="ChEBI" id="CHEBI:18408"/>
    </cofactor>
</comment>
<evidence type="ECO:0000259" key="5">
    <source>
        <dbReference type="Pfam" id="PF02867"/>
    </source>
</evidence>
<comment type="caution">
    <text evidence="6">The sequence shown here is derived from an EMBL/GenBank/DDBJ whole genome shotgun (WGS) entry which is preliminary data.</text>
</comment>
<evidence type="ECO:0000256" key="3">
    <source>
        <dbReference type="ARBA" id="ARBA00023002"/>
    </source>
</evidence>
<dbReference type="Gene3D" id="3.20.70.20">
    <property type="match status" value="1"/>
</dbReference>
<evidence type="ECO:0000313" key="6">
    <source>
        <dbReference type="EMBL" id="KKM81457.1"/>
    </source>
</evidence>
<accession>A0A0F9NJI8</accession>
<dbReference type="Pfam" id="PF02867">
    <property type="entry name" value="Ribonuc_red_lgC"/>
    <property type="match status" value="1"/>
</dbReference>
<dbReference type="InterPro" id="IPR050862">
    <property type="entry name" value="RdRp_reductase_class-2"/>
</dbReference>
<gene>
    <name evidence="6" type="ORF">LCGC14_1329550</name>
</gene>
<keyword evidence="4" id="KW-0170">Cobalt</keyword>
<dbReference type="SUPFAM" id="SSF51998">
    <property type="entry name" value="PFL-like glycyl radical enzymes"/>
    <property type="match status" value="1"/>
</dbReference>
<keyword evidence="2" id="KW-0846">Cobalamin</keyword>
<dbReference type="PANTHER" id="PTHR43371:SF1">
    <property type="entry name" value="RIBONUCLEOSIDE-DIPHOSPHATE REDUCTASE"/>
    <property type="match status" value="1"/>
</dbReference>
<dbReference type="GO" id="GO:0004748">
    <property type="term" value="F:ribonucleoside-diphosphate reductase activity, thioredoxin disulfide as acceptor"/>
    <property type="evidence" value="ECO:0007669"/>
    <property type="project" value="TreeGrafter"/>
</dbReference>
<protein>
    <recommendedName>
        <fullName evidence="5">Ribonucleotide reductase large subunit C-terminal domain-containing protein</fullName>
    </recommendedName>
</protein>
<dbReference type="GO" id="GO:0031419">
    <property type="term" value="F:cobalamin binding"/>
    <property type="evidence" value="ECO:0007669"/>
    <property type="project" value="UniProtKB-KW"/>
</dbReference>